<accession>A0A2M6WC28</accession>
<reference evidence="5" key="1">
    <citation type="submission" date="2017-09" db="EMBL/GenBank/DDBJ databases">
        <title>Depth-based differentiation of microbial function through sediment-hosted aquifers and enrichment of novel symbionts in the deep terrestrial subsurface.</title>
        <authorList>
            <person name="Probst A.J."/>
            <person name="Ladd B."/>
            <person name="Jarett J.K."/>
            <person name="Geller-Mcgrath D.E."/>
            <person name="Sieber C.M.K."/>
            <person name="Emerson J.B."/>
            <person name="Anantharaman K."/>
            <person name="Thomas B.C."/>
            <person name="Malmstrom R."/>
            <person name="Stieglmeier M."/>
            <person name="Klingl A."/>
            <person name="Woyke T."/>
            <person name="Ryan C.M."/>
            <person name="Banfield J.F."/>
        </authorList>
    </citation>
    <scope>NUCLEOTIDE SEQUENCE [LARGE SCALE GENOMIC DNA]</scope>
</reference>
<dbReference type="Proteomes" id="UP000230543">
    <property type="component" value="Unassembled WGS sequence"/>
</dbReference>
<feature type="domain" description="Bacterial type II secretion system protein E" evidence="2">
    <location>
        <begin position="164"/>
        <end position="241"/>
    </location>
</feature>
<dbReference type="AlphaFoldDB" id="A0A2M6WC28"/>
<evidence type="ECO:0000259" key="3">
    <source>
        <dbReference type="Pfam" id="PF05157"/>
    </source>
</evidence>
<feature type="domain" description="Type II secretion system protein GspE N-terminal" evidence="3">
    <location>
        <begin position="42"/>
        <end position="121"/>
    </location>
</feature>
<organism evidence="4 5">
    <name type="scientific">Candidatus Komeilibacteria bacterium CG10_big_fil_rev_8_21_14_0_10_41_13</name>
    <dbReference type="NCBI Taxonomy" id="1974476"/>
    <lineage>
        <taxon>Bacteria</taxon>
        <taxon>Candidatus Komeiliibacteriota</taxon>
    </lineage>
</organism>
<feature type="non-terminal residue" evidence="4">
    <location>
        <position position="241"/>
    </location>
</feature>
<evidence type="ECO:0000313" key="4">
    <source>
        <dbReference type="EMBL" id="PIT90342.1"/>
    </source>
</evidence>
<name>A0A2M6WC28_9BACT</name>
<gene>
    <name evidence="4" type="ORF">COU22_02670</name>
</gene>
<dbReference type="InterPro" id="IPR001482">
    <property type="entry name" value="T2SS/T4SS_dom"/>
</dbReference>
<protein>
    <recommendedName>
        <fullName evidence="6">Type II secretion system protein GspE N-terminal domain-containing protein</fullName>
    </recommendedName>
</protein>
<dbReference type="EMBL" id="PFBO01000096">
    <property type="protein sequence ID" value="PIT90342.1"/>
    <property type="molecule type" value="Genomic_DNA"/>
</dbReference>
<dbReference type="SUPFAM" id="SSF52540">
    <property type="entry name" value="P-loop containing nucleoside triphosphate hydrolases"/>
    <property type="match status" value="1"/>
</dbReference>
<dbReference type="Pfam" id="PF05157">
    <property type="entry name" value="MshEN"/>
    <property type="match status" value="1"/>
</dbReference>
<proteinExistence type="inferred from homology"/>
<dbReference type="SUPFAM" id="SSF160246">
    <property type="entry name" value="EspE N-terminal domain-like"/>
    <property type="match status" value="1"/>
</dbReference>
<dbReference type="Gene3D" id="3.30.450.90">
    <property type="match status" value="1"/>
</dbReference>
<evidence type="ECO:0000256" key="1">
    <source>
        <dbReference type="ARBA" id="ARBA00006611"/>
    </source>
</evidence>
<dbReference type="InterPro" id="IPR007831">
    <property type="entry name" value="T2SS_GspE_N"/>
</dbReference>
<evidence type="ECO:0000259" key="2">
    <source>
        <dbReference type="Pfam" id="PF00437"/>
    </source>
</evidence>
<comment type="similarity">
    <text evidence="1">Belongs to the GSP E family.</text>
</comment>
<dbReference type="InterPro" id="IPR027417">
    <property type="entry name" value="P-loop_NTPase"/>
</dbReference>
<evidence type="ECO:0000313" key="5">
    <source>
        <dbReference type="Proteomes" id="UP000230543"/>
    </source>
</evidence>
<sequence>MNVQNNQPQIAPEDTAAELENKIAEIELKNIEQITETKANKLGVDYIDLKGFPISAEAIALIPKEQAEALKMVCFFYSGSELKLGALNPDNPQVKALRQELSDQYHSPADLFLISQNSFELAFKIYDKIPKIKKIIKGVEITEEDIKKYQTDISSFQDLQKYVDEMNISELVTLFVAAALQTRSSDIHIEAEEKNIKIRFRIDGVLHTVATINPDKWGKIISRIKLIAGLKLNITAKPQDG</sequence>
<evidence type="ECO:0008006" key="6">
    <source>
        <dbReference type="Google" id="ProtNLM"/>
    </source>
</evidence>
<dbReference type="InterPro" id="IPR037257">
    <property type="entry name" value="T2SS_E_N_sf"/>
</dbReference>
<comment type="caution">
    <text evidence="4">The sequence shown here is derived from an EMBL/GenBank/DDBJ whole genome shotgun (WGS) entry which is preliminary data.</text>
</comment>
<dbReference type="Pfam" id="PF00437">
    <property type="entry name" value="T2SSE"/>
    <property type="match status" value="1"/>
</dbReference>